<dbReference type="InterPro" id="IPR012677">
    <property type="entry name" value="Nucleotide-bd_a/b_plait_sf"/>
</dbReference>
<dbReference type="InterPro" id="IPR057051">
    <property type="entry name" value="PARP14_RPM_1"/>
</dbReference>
<evidence type="ECO:0000313" key="2">
    <source>
        <dbReference type="EnsemblMetazoa" id="Aqu2.1.13493_001"/>
    </source>
</evidence>
<proteinExistence type="predicted"/>
<organism evidence="2">
    <name type="scientific">Amphimedon queenslandica</name>
    <name type="common">Sponge</name>
    <dbReference type="NCBI Taxonomy" id="400682"/>
    <lineage>
        <taxon>Eukaryota</taxon>
        <taxon>Metazoa</taxon>
        <taxon>Porifera</taxon>
        <taxon>Demospongiae</taxon>
        <taxon>Heteroscleromorpha</taxon>
        <taxon>Haplosclerida</taxon>
        <taxon>Niphatidae</taxon>
        <taxon>Amphimedon</taxon>
    </lineage>
</organism>
<name>A0A1X7TFP5_AMPQE</name>
<dbReference type="InParanoid" id="A0A1X7TFP5"/>
<dbReference type="AlphaFoldDB" id="A0A1X7TFP5"/>
<dbReference type="Gene3D" id="3.30.70.330">
    <property type="match status" value="2"/>
</dbReference>
<dbReference type="EnsemblMetazoa" id="Aqu2.1.13493_001">
    <property type="protein sequence ID" value="Aqu2.1.13493_001"/>
    <property type="gene ID" value="Aqu2.1.13493"/>
</dbReference>
<dbReference type="OrthoDB" id="406099at2759"/>
<dbReference type="Pfam" id="PF23085">
    <property type="entry name" value="RRM_PARP14_3"/>
    <property type="match status" value="1"/>
</dbReference>
<reference evidence="2" key="1">
    <citation type="submission" date="2017-05" db="UniProtKB">
        <authorList>
            <consortium name="EnsemblMetazoa"/>
        </authorList>
    </citation>
    <scope>IDENTIFICATION</scope>
</reference>
<protein>
    <recommendedName>
        <fullName evidence="1">PAR14-like first RRM domain-containing protein</fullName>
    </recommendedName>
</protein>
<feature type="domain" description="PAR14-like first RRM" evidence="1">
    <location>
        <begin position="131"/>
        <end position="191"/>
    </location>
</feature>
<evidence type="ECO:0000259" key="1">
    <source>
        <dbReference type="Pfam" id="PF23222"/>
    </source>
</evidence>
<accession>A0A1X7TFP5</accession>
<sequence length="339" mass="37645">MASDKDSSSEDEPPVESVHYLLLSGLIDGVTASNVEGYLSNSLDKVNDVVLLGNGTARVEVADDNESIKEFLKDKHKIKKQQIEIKLTDPPDPASVSTSTVAATPDAPLTLDYYPDLIEVTFDDDIDTDAIQMYFESKRSGGKREKVVESIKTFEEGVIHVKFESPDDALAVIAHGEHSIKVKKQPRKLDIRYVPLPPVKEYDKNKLIIKDIPEGVEEVVLSLFIEKHLGLDEDDFTIDLRSGVAILLLESSYTDEELNEMVEKLGAKNLPRRKEQLTIERCEVNYSIYVAGITNKGLASEDNLELYFESSKSGGGDGVVEKIEMLGKDKAKVTFKDHS</sequence>
<dbReference type="Pfam" id="PF23222">
    <property type="entry name" value="RRM_PARP14_1"/>
    <property type="match status" value="1"/>
</dbReference>